<evidence type="ECO:0000313" key="3">
    <source>
        <dbReference type="EMBL" id="MCT2043358.1"/>
    </source>
</evidence>
<dbReference type="Gene3D" id="3.90.1010.10">
    <property type="match status" value="1"/>
</dbReference>
<gene>
    <name evidence="3" type="ORF">M3D15_08470</name>
</gene>
<sequence length="146" mass="16145">MTLPAFFTELRADIEALPDQEKLNLLLEFANDLPELPEHLADHLDLMEQVLECQSPVYLFAELDDEQKVHIHATAPKEAPTTRGFASILAQGVEGLGSEEFLALPDDTPFELGLTRIVSPLRLRGMVGMIARAKRQVREALAGNEG</sequence>
<comment type="similarity">
    <text evidence="1">Belongs to the SufE family.</text>
</comment>
<proteinExistence type="inferred from homology"/>
<feature type="domain" description="Fe-S metabolism associated" evidence="2">
    <location>
        <begin position="17"/>
        <end position="135"/>
    </location>
</feature>
<dbReference type="PANTHER" id="PTHR43597:SF5">
    <property type="entry name" value="SUFE-LIKE PROTEIN 2, CHLOROPLASTIC"/>
    <property type="match status" value="1"/>
</dbReference>
<dbReference type="PANTHER" id="PTHR43597">
    <property type="entry name" value="SULFUR ACCEPTOR PROTEIN CSDE"/>
    <property type="match status" value="1"/>
</dbReference>
<protein>
    <submittedName>
        <fullName evidence="3">SufE family protein</fullName>
    </submittedName>
</protein>
<dbReference type="RefSeq" id="WP_206394765.1">
    <property type="nucleotide sequence ID" value="NZ_JAFDPW010000001.1"/>
</dbReference>
<dbReference type="SUPFAM" id="SSF82649">
    <property type="entry name" value="SufE/NifU"/>
    <property type="match status" value="1"/>
</dbReference>
<evidence type="ECO:0000313" key="4">
    <source>
        <dbReference type="Proteomes" id="UP001525379"/>
    </source>
</evidence>
<dbReference type="Proteomes" id="UP001525379">
    <property type="component" value="Unassembled WGS sequence"/>
</dbReference>
<name>A0ABT2HYG4_9MICO</name>
<accession>A0ABT2HYG4</accession>
<organism evidence="3 4">
    <name type="scientific">Pseudoclavibacter albus</name>
    <dbReference type="NCBI Taxonomy" id="272241"/>
    <lineage>
        <taxon>Bacteria</taxon>
        <taxon>Bacillati</taxon>
        <taxon>Actinomycetota</taxon>
        <taxon>Actinomycetes</taxon>
        <taxon>Micrococcales</taxon>
        <taxon>Microbacteriaceae</taxon>
        <taxon>Pseudoclavibacter</taxon>
    </lineage>
</organism>
<evidence type="ECO:0000256" key="1">
    <source>
        <dbReference type="ARBA" id="ARBA00010282"/>
    </source>
</evidence>
<dbReference type="InterPro" id="IPR003808">
    <property type="entry name" value="Fe-S_metab-assoc_dom"/>
</dbReference>
<reference evidence="3 4" key="1">
    <citation type="submission" date="2022-04" db="EMBL/GenBank/DDBJ databases">
        <title>Human microbiome associated bacterial genomes.</title>
        <authorList>
            <person name="Sandstrom S."/>
            <person name="Salamzade R."/>
            <person name="Kalan L.R."/>
        </authorList>
    </citation>
    <scope>NUCLEOTIDE SEQUENCE [LARGE SCALE GENOMIC DNA]</scope>
    <source>
        <strain evidence="4">p3-SID1799</strain>
    </source>
</reference>
<comment type="caution">
    <text evidence="3">The sequence shown here is derived from an EMBL/GenBank/DDBJ whole genome shotgun (WGS) entry which is preliminary data.</text>
</comment>
<evidence type="ECO:0000259" key="2">
    <source>
        <dbReference type="Pfam" id="PF02657"/>
    </source>
</evidence>
<keyword evidence="4" id="KW-1185">Reference proteome</keyword>
<dbReference type="Pfam" id="PF02657">
    <property type="entry name" value="SufE"/>
    <property type="match status" value="1"/>
</dbReference>
<dbReference type="EMBL" id="JALXSQ010000038">
    <property type="protein sequence ID" value="MCT2043358.1"/>
    <property type="molecule type" value="Genomic_DNA"/>
</dbReference>